<proteinExistence type="predicted"/>
<accession>A0A067PF80</accession>
<organism evidence="1 2">
    <name type="scientific">Jaapia argillacea MUCL 33604</name>
    <dbReference type="NCBI Taxonomy" id="933084"/>
    <lineage>
        <taxon>Eukaryota</taxon>
        <taxon>Fungi</taxon>
        <taxon>Dikarya</taxon>
        <taxon>Basidiomycota</taxon>
        <taxon>Agaricomycotina</taxon>
        <taxon>Agaricomycetes</taxon>
        <taxon>Agaricomycetidae</taxon>
        <taxon>Jaapiales</taxon>
        <taxon>Jaapiaceae</taxon>
        <taxon>Jaapia</taxon>
    </lineage>
</organism>
<evidence type="ECO:0000313" key="1">
    <source>
        <dbReference type="EMBL" id="KDQ49692.1"/>
    </source>
</evidence>
<name>A0A067PF80_9AGAM</name>
<reference evidence="2" key="1">
    <citation type="journal article" date="2014" name="Proc. Natl. Acad. Sci. U.S.A.">
        <title>Extensive sampling of basidiomycete genomes demonstrates inadequacy of the white-rot/brown-rot paradigm for wood decay fungi.</title>
        <authorList>
            <person name="Riley R."/>
            <person name="Salamov A.A."/>
            <person name="Brown D.W."/>
            <person name="Nagy L.G."/>
            <person name="Floudas D."/>
            <person name="Held B.W."/>
            <person name="Levasseur A."/>
            <person name="Lombard V."/>
            <person name="Morin E."/>
            <person name="Otillar R."/>
            <person name="Lindquist E.A."/>
            <person name="Sun H."/>
            <person name="LaButti K.M."/>
            <person name="Schmutz J."/>
            <person name="Jabbour D."/>
            <person name="Luo H."/>
            <person name="Baker S.E."/>
            <person name="Pisabarro A.G."/>
            <person name="Walton J.D."/>
            <person name="Blanchette R.A."/>
            <person name="Henrissat B."/>
            <person name="Martin F."/>
            <person name="Cullen D."/>
            <person name="Hibbett D.S."/>
            <person name="Grigoriev I.V."/>
        </authorList>
    </citation>
    <scope>NUCLEOTIDE SEQUENCE [LARGE SCALE GENOMIC DNA]</scope>
    <source>
        <strain evidence="2">MUCL 33604</strain>
    </source>
</reference>
<dbReference type="Proteomes" id="UP000027265">
    <property type="component" value="Unassembled WGS sequence"/>
</dbReference>
<dbReference type="EMBL" id="KL197776">
    <property type="protein sequence ID" value="KDQ49692.1"/>
    <property type="molecule type" value="Genomic_DNA"/>
</dbReference>
<dbReference type="InParanoid" id="A0A067PF80"/>
<dbReference type="HOGENOM" id="CLU_1540288_0_0_1"/>
<keyword evidence="2" id="KW-1185">Reference proteome</keyword>
<gene>
    <name evidence="1" type="ORF">JAAARDRAFT_616364</name>
</gene>
<protein>
    <submittedName>
        <fullName evidence="1">Uncharacterized protein</fullName>
    </submittedName>
</protein>
<sequence>MMSLWCHQYLNYCGLVQTVVVLLWSSHLSRIRDVFTMVVVRGNTFGAVPHCLLACSKVAGRDSRTEPCCWLDMAKVLIPFCLEQTLFHVIDNEPRLDPARSDTTLLIGTCRSWQYLKLSGWPHIRESVPHKFRSSNFSRTHVAPRMELPLNCIPRALNRTGKVENLLRVLTVDT</sequence>
<evidence type="ECO:0000313" key="2">
    <source>
        <dbReference type="Proteomes" id="UP000027265"/>
    </source>
</evidence>
<dbReference type="AlphaFoldDB" id="A0A067PF80"/>